<proteinExistence type="predicted"/>
<feature type="compositionally biased region" description="Basic and acidic residues" evidence="3">
    <location>
        <begin position="527"/>
        <end position="538"/>
    </location>
</feature>
<evidence type="ECO:0000313" key="7">
    <source>
        <dbReference type="RefSeq" id="XP_031413778.1"/>
    </source>
</evidence>
<dbReference type="GO" id="GO:0005737">
    <property type="term" value="C:cytoplasm"/>
    <property type="evidence" value="ECO:0007669"/>
    <property type="project" value="TreeGrafter"/>
</dbReference>
<feature type="compositionally biased region" description="Basic and acidic residues" evidence="3">
    <location>
        <begin position="216"/>
        <end position="243"/>
    </location>
</feature>
<dbReference type="GO" id="GO:0000398">
    <property type="term" value="P:mRNA splicing, via spliceosome"/>
    <property type="evidence" value="ECO:0007669"/>
    <property type="project" value="TreeGrafter"/>
</dbReference>
<sequence length="1205" mass="135424">MSQNHPYRSSRTGYRSRDDFYEDSGSQYTGQRDVYQTPRDLSPAPSYQPSSHATEPHPSMRPDVINILDSCGLEPNDLSLLAELPEDLITVDTLPHLLKKIRDSKEQRLAPPASTSHFTTSAPAPAYERKRLSHPAEYRSDRSSHPTPASSHDFRETRQDHGIDQRHSTTSPHHPRQRGAPSYAVEYGQTRHEDSHYDHATVYSSEPRQSHISSSSRRDIDYRHKSVIDDREPPHISKKDTHHTLPLRKEASDFHGKTPPFFPYACQLCNIVVLSDKDWNQHINAGHHADSQLKLLQRYPAWDCHINLVRRGDDHPPERPAAPDHAKPAKPQKRSSQPMEGPSNNKKRPNLKKVPDKPMNGGKVISVKFTAKSIDEDYLRRLLGQFGAIIKIIFFPSLAFVEMGSKDQAGDIEKYFSSNPLEVERGQVVFSVSDAFKFLKSSKVVCFSPLPSGGALTKELNAVAKGFGPLKNTLLLPSRAYIEMVNEADAEALVDHHASKPLKLRGSTVHVDFSSEYETLENDPPDESSKCSSPERHAMRSPSPKKSPKSRGRSRSPSPKRSPKSRGRSRSPSPKRSHKSRGRSQSPSPKKSPKSSGRSRSPRSRGRSRSPRRKSGHRKDSKEKECSSQRRSSSGPREEKPKGQSHGSPPEPVPQKVSEESVSADAEIKSEEEKRSVALDAHDSDSDLEGLAVIAEDDELEDVEVLDVVDSEGEENKEDGEQVASSGTGQDGAQEMKEAVIQEKAGAEVVPERAEEQITSEGLSRASDPDVCEEAMDSGAVVACSTEQEQETRDAAEVSGEKETDPERPSQSKKEVVEETSAGDQENGDTGEDHPGKTTSDVEDAARDVEKASQDVKDGAQEMEEEEEDEFEFPENLITLDEIHEDSSEEQAEEKNTENPAPYQRVFCLRNLPQTYYTDEEFWKIGKKYGKVAHYFLIRNRCEGFIEMENSEDARKAVSDLTRRKFVFNGYPLEIALSWKYKRLVNAWVPEPEKKHKNQSSKSRESKDRSRSRSASKEKTRSKQSPTESKDRMRSKRSPTESKDKTQSKRSPTESKDKKSEQSKQRREDSEGSTEKSRDKSNKEKSPNKDSSQKSGEESKLTVKEESASTDKACTDKQNTTAGHTIEARKEEDEGHTIEARKEEDDSFGQYQPNNPVGQEFVRPVVGYFCNLCNLIYATEEEAKNEHCSSLSHFRKLKEHEQKKA</sequence>
<feature type="compositionally biased region" description="Basic and acidic residues" evidence="3">
    <location>
        <begin position="666"/>
        <end position="685"/>
    </location>
</feature>
<dbReference type="PANTHER" id="PTHR15481">
    <property type="entry name" value="RIBONUCLEIC ACID BINDING PROTEIN S1"/>
    <property type="match status" value="1"/>
</dbReference>
<feature type="region of interest" description="Disordered" evidence="3">
    <location>
        <begin position="1"/>
        <end position="63"/>
    </location>
</feature>
<dbReference type="OrthoDB" id="10072641at2759"/>
<feature type="region of interest" description="Disordered" evidence="3">
    <location>
        <begin position="201"/>
        <end position="243"/>
    </location>
</feature>
<feature type="compositionally biased region" description="Basic and acidic residues" evidence="3">
    <location>
        <begin position="618"/>
        <end position="628"/>
    </location>
</feature>
<feature type="compositionally biased region" description="Basic and acidic residues" evidence="3">
    <location>
        <begin position="1002"/>
        <end position="1021"/>
    </location>
</feature>
<feature type="compositionally biased region" description="Basic and acidic residues" evidence="3">
    <location>
        <begin position="1126"/>
        <end position="1144"/>
    </location>
</feature>
<dbReference type="GeneTree" id="ENSGT01030000235165"/>
<dbReference type="RefSeq" id="XP_031413777.1">
    <property type="nucleotide sequence ID" value="XM_031557917.2"/>
</dbReference>
<feature type="region of interest" description="Disordered" evidence="3">
    <location>
        <begin position="310"/>
        <end position="359"/>
    </location>
</feature>
<feature type="compositionally biased region" description="Basic and acidic residues" evidence="3">
    <location>
        <begin position="127"/>
        <end position="144"/>
    </location>
</feature>
<evidence type="ECO:0000313" key="6">
    <source>
        <dbReference type="RefSeq" id="XP_031413777.1"/>
    </source>
</evidence>
<reference evidence="6 7" key="1">
    <citation type="submission" date="2025-04" db="UniProtKB">
        <authorList>
            <consortium name="RefSeq"/>
        </authorList>
    </citation>
    <scope>IDENTIFICATION</scope>
</reference>
<feature type="compositionally biased region" description="Basic and acidic residues" evidence="3">
    <location>
        <begin position="310"/>
        <end position="327"/>
    </location>
</feature>
<accession>A0A6P8ED23</accession>
<feature type="compositionally biased region" description="Acidic residues" evidence="3">
    <location>
        <begin position="861"/>
        <end position="873"/>
    </location>
</feature>
<dbReference type="PANTHER" id="PTHR15481:SF0">
    <property type="entry name" value="LD23870P-RELATED"/>
    <property type="match status" value="1"/>
</dbReference>
<dbReference type="GO" id="GO:0005654">
    <property type="term" value="C:nucleoplasm"/>
    <property type="evidence" value="ECO:0007669"/>
    <property type="project" value="TreeGrafter"/>
</dbReference>
<feature type="compositionally biased region" description="Basic and acidic residues" evidence="3">
    <location>
        <begin position="1028"/>
        <end position="1115"/>
    </location>
</feature>
<feature type="region of interest" description="Disordered" evidence="3">
    <location>
        <begin position="516"/>
        <end position="875"/>
    </location>
</feature>
<dbReference type="Proteomes" id="UP000515152">
    <property type="component" value="Chromosome 20"/>
</dbReference>
<evidence type="ECO:0000259" key="4">
    <source>
        <dbReference type="PROSITE" id="PS50102"/>
    </source>
</evidence>
<keyword evidence="1 2" id="KW-0694">RNA-binding</keyword>
<feature type="region of interest" description="Disordered" evidence="3">
    <location>
        <begin position="993"/>
        <end position="1158"/>
    </location>
</feature>
<name>A0A6P8ED23_CLUHA</name>
<feature type="compositionally biased region" description="Polar residues" evidence="3">
    <location>
        <begin position="334"/>
        <end position="344"/>
    </location>
</feature>
<evidence type="ECO:0000256" key="1">
    <source>
        <dbReference type="ARBA" id="ARBA00022884"/>
    </source>
</evidence>
<dbReference type="RefSeq" id="XP_031413778.1">
    <property type="nucleotide sequence ID" value="XM_031557918.2"/>
</dbReference>
<dbReference type="InterPro" id="IPR012677">
    <property type="entry name" value="Nucleotide-bd_a/b_plait_sf"/>
</dbReference>
<feature type="compositionally biased region" description="Acidic residues" evidence="3">
    <location>
        <begin position="695"/>
        <end position="718"/>
    </location>
</feature>
<organism evidence="5 7">
    <name type="scientific">Clupea harengus</name>
    <name type="common">Atlantic herring</name>
    <dbReference type="NCBI Taxonomy" id="7950"/>
    <lineage>
        <taxon>Eukaryota</taxon>
        <taxon>Metazoa</taxon>
        <taxon>Chordata</taxon>
        <taxon>Craniata</taxon>
        <taxon>Vertebrata</taxon>
        <taxon>Euteleostomi</taxon>
        <taxon>Actinopterygii</taxon>
        <taxon>Neopterygii</taxon>
        <taxon>Teleostei</taxon>
        <taxon>Clupei</taxon>
        <taxon>Clupeiformes</taxon>
        <taxon>Clupeoidei</taxon>
        <taxon>Clupeidae</taxon>
        <taxon>Clupea</taxon>
    </lineage>
</organism>
<dbReference type="GeneID" id="105912340"/>
<feature type="compositionally biased region" description="Basic residues" evidence="3">
    <location>
        <begin position="600"/>
        <end position="617"/>
    </location>
</feature>
<dbReference type="AlphaFoldDB" id="A0A6P8ED23"/>
<dbReference type="KEGG" id="char:105912340"/>
<dbReference type="Gene3D" id="3.30.70.330">
    <property type="match status" value="3"/>
</dbReference>
<feature type="compositionally biased region" description="Basic and acidic residues" evidence="3">
    <location>
        <begin position="152"/>
        <end position="167"/>
    </location>
</feature>
<dbReference type="InterPro" id="IPR035979">
    <property type="entry name" value="RBD_domain_sf"/>
</dbReference>
<gene>
    <name evidence="6 7" type="primary">matr3l1.1</name>
</gene>
<evidence type="ECO:0000256" key="3">
    <source>
        <dbReference type="SAM" id="MobiDB-lite"/>
    </source>
</evidence>
<dbReference type="GO" id="GO:0003723">
    <property type="term" value="F:RNA binding"/>
    <property type="evidence" value="ECO:0007669"/>
    <property type="project" value="UniProtKB-UniRule"/>
</dbReference>
<evidence type="ECO:0000256" key="2">
    <source>
        <dbReference type="PROSITE-ProRule" id="PRU00176"/>
    </source>
</evidence>
<feature type="compositionally biased region" description="Basic residues" evidence="3">
    <location>
        <begin position="561"/>
        <end position="582"/>
    </location>
</feature>
<dbReference type="SMART" id="SM00360">
    <property type="entry name" value="RRM"/>
    <property type="match status" value="3"/>
</dbReference>
<dbReference type="Pfam" id="PF00076">
    <property type="entry name" value="RRM_1"/>
    <property type="match status" value="1"/>
</dbReference>
<feature type="region of interest" description="Disordered" evidence="3">
    <location>
        <begin position="105"/>
        <end position="180"/>
    </location>
</feature>
<dbReference type="SUPFAM" id="SSF54928">
    <property type="entry name" value="RNA-binding domain, RBD"/>
    <property type="match status" value="3"/>
</dbReference>
<dbReference type="CTD" id="556124"/>
<feature type="domain" description="RRM" evidence="4">
    <location>
        <begin position="905"/>
        <end position="980"/>
    </location>
</feature>
<dbReference type="PROSITE" id="PS50102">
    <property type="entry name" value="RRM"/>
    <property type="match status" value="1"/>
</dbReference>
<feature type="compositionally biased region" description="Low complexity" evidence="3">
    <location>
        <begin position="204"/>
        <end position="215"/>
    </location>
</feature>
<feature type="compositionally biased region" description="Polar residues" evidence="3">
    <location>
        <begin position="1"/>
        <end position="13"/>
    </location>
</feature>
<dbReference type="InterPro" id="IPR000504">
    <property type="entry name" value="RRM_dom"/>
</dbReference>
<protein>
    <submittedName>
        <fullName evidence="6 7">Matrin 3-like 1.1 isoform X1</fullName>
    </submittedName>
</protein>
<keyword evidence="5" id="KW-1185">Reference proteome</keyword>
<feature type="compositionally biased region" description="Basic and acidic residues" evidence="3">
    <location>
        <begin position="790"/>
        <end position="817"/>
    </location>
</feature>
<feature type="compositionally biased region" description="Low complexity" evidence="3">
    <location>
        <begin position="583"/>
        <end position="599"/>
    </location>
</feature>
<feature type="compositionally biased region" description="Polar residues" evidence="3">
    <location>
        <begin position="113"/>
        <end position="122"/>
    </location>
</feature>
<feature type="compositionally biased region" description="Basic and acidic residues" evidence="3">
    <location>
        <begin position="844"/>
        <end position="860"/>
    </location>
</feature>
<evidence type="ECO:0000313" key="5">
    <source>
        <dbReference type="Proteomes" id="UP000515152"/>
    </source>
</evidence>
<dbReference type="GO" id="GO:0061574">
    <property type="term" value="C:ASAP complex"/>
    <property type="evidence" value="ECO:0007669"/>
    <property type="project" value="TreeGrafter"/>
</dbReference>